<dbReference type="InterPro" id="IPR041588">
    <property type="entry name" value="Integrase_H2C2"/>
</dbReference>
<keyword evidence="7" id="KW-1185">Reference proteome</keyword>
<keyword evidence="5" id="KW-0511">Multifunctional enzyme</keyword>
<dbReference type="CDD" id="cd01647">
    <property type="entry name" value="RT_LTR"/>
    <property type="match status" value="1"/>
</dbReference>
<dbReference type="Gene3D" id="2.40.70.10">
    <property type="entry name" value="Acid Proteases"/>
    <property type="match status" value="1"/>
</dbReference>
<evidence type="ECO:0000313" key="8">
    <source>
        <dbReference type="RefSeq" id="XP_010496850.1"/>
    </source>
</evidence>
<organism evidence="7 8">
    <name type="scientific">Camelina sativa</name>
    <name type="common">False flax</name>
    <name type="synonym">Myagrum sativum</name>
    <dbReference type="NCBI Taxonomy" id="90675"/>
    <lineage>
        <taxon>Eukaryota</taxon>
        <taxon>Viridiplantae</taxon>
        <taxon>Streptophyta</taxon>
        <taxon>Embryophyta</taxon>
        <taxon>Tracheophyta</taxon>
        <taxon>Spermatophyta</taxon>
        <taxon>Magnoliopsida</taxon>
        <taxon>eudicotyledons</taxon>
        <taxon>Gunneridae</taxon>
        <taxon>Pentapetalae</taxon>
        <taxon>rosids</taxon>
        <taxon>malvids</taxon>
        <taxon>Brassicales</taxon>
        <taxon>Brassicaceae</taxon>
        <taxon>Camelineae</taxon>
        <taxon>Camelina</taxon>
    </lineage>
</organism>
<evidence type="ECO:0000256" key="5">
    <source>
        <dbReference type="ARBA" id="ARBA00023268"/>
    </source>
</evidence>
<reference evidence="7" key="1">
    <citation type="journal article" date="2014" name="Nat. Commun.">
        <title>The emerging biofuel crop Camelina sativa retains a highly undifferentiated hexaploid genome structure.</title>
        <authorList>
            <person name="Kagale S."/>
            <person name="Koh C."/>
            <person name="Nixon J."/>
            <person name="Bollina V."/>
            <person name="Clarke W.E."/>
            <person name="Tuteja R."/>
            <person name="Spillane C."/>
            <person name="Robinson S.J."/>
            <person name="Links M.G."/>
            <person name="Clarke C."/>
            <person name="Higgins E.E."/>
            <person name="Huebert T."/>
            <person name="Sharpe A.G."/>
            <person name="Parkin I.A."/>
        </authorList>
    </citation>
    <scope>NUCLEOTIDE SEQUENCE [LARGE SCALE GENOMIC DNA]</scope>
    <source>
        <strain evidence="7">cv. DH55</strain>
    </source>
</reference>
<evidence type="ECO:0000256" key="1">
    <source>
        <dbReference type="ARBA" id="ARBA00022679"/>
    </source>
</evidence>
<keyword evidence="1" id="KW-0808">Transferase</keyword>
<dbReference type="GeneID" id="104773880"/>
<dbReference type="InterPro" id="IPR036397">
    <property type="entry name" value="RNaseH_sf"/>
</dbReference>
<evidence type="ECO:0000256" key="2">
    <source>
        <dbReference type="ARBA" id="ARBA00022695"/>
    </source>
</evidence>
<dbReference type="Gene3D" id="1.10.340.70">
    <property type="match status" value="1"/>
</dbReference>
<evidence type="ECO:0000259" key="6">
    <source>
        <dbReference type="PROSITE" id="PS50994"/>
    </source>
</evidence>
<dbReference type="InterPro" id="IPR050951">
    <property type="entry name" value="Retrovirus_Pol_polyprotein"/>
</dbReference>
<dbReference type="SUPFAM" id="SSF53098">
    <property type="entry name" value="Ribonuclease H-like"/>
    <property type="match status" value="1"/>
</dbReference>
<protein>
    <submittedName>
        <fullName evidence="8">Uncharacterized protein LOC104773880</fullName>
    </submittedName>
</protein>
<evidence type="ECO:0000256" key="4">
    <source>
        <dbReference type="ARBA" id="ARBA00022759"/>
    </source>
</evidence>
<keyword evidence="4" id="KW-0255">Endonuclease</keyword>
<dbReference type="RefSeq" id="XP_010496850.1">
    <property type="nucleotide sequence ID" value="XM_010498548.1"/>
</dbReference>
<proteinExistence type="predicted"/>
<dbReference type="InterPro" id="IPR001584">
    <property type="entry name" value="Integrase_cat-core"/>
</dbReference>
<dbReference type="InterPro" id="IPR041577">
    <property type="entry name" value="RT_RNaseH_2"/>
</dbReference>
<sequence length="908" mass="102779">MDKLIVELPLIDVVRTSPMLRRYVKRMVTKDLNVEQGVMMISAQVSAIIQNKIPEKLPDPGSFVLDCTIFTDRFARSLCDLGSSVNLMPRSVALSLGMTDFKSTKITLILVDRSICIPDGVLEDVPIKIGECLIPTDFVVLKYEEEPKDPLILGRSFLANAGAIIDVKRGQIGSMLVICKCVLTWTSWSKGQPLMELHPEDPLERALVASVEEVEHLDDIAAGYVNLLDANEQLKKLVAQEELVSTSSQAEKFSDWSFEKAPKLNLKPLPAGLRYALLGENSSYPVIVSASLNNAELTLLLSKLRKFRKALDYSLDDIAGISPDLCMHRIHLEEGAKTSIEHQRRMNPNLQDVVKKEIMKLLNAGIIYPISDSNWVSLVHVVPKKDGVTVVKNDKNELIPTRTITGHQMCIDYMKLNAATREDHFPLPFIEQILERLANHPYYCFLDGYSGFFQILIHPDDQEKTTFTCPYDYMEVFMDDFSVYGSSFKNSLDNLCKVLARDGIVLGHRVSEAGSEVDRTKIDVMTCLQMPENVKAVRSFLGIAFERIKQELVSAPIVQPPDWDLPFDVMCDASDYAVGAKKDAKPRLLRRILLLQELGIEVRDKKGVENGVADHLSRIRIDDDVLIQVYGDDRYHHGIGRHPCFPETDWSYDGDLAAVASSNQPWYVDIANYLAAEVEPEKFTGYNKKSDGVYRRCLAESEVPDVLFHCHGYDYAEHFATFKTVSKVLQAGFWLPTMFKDAQEFVTRCDVCQRKGQISKWNEMPQNFILEVEVFDCWGIDFMGPFISSYKNQYILVAVDYVSKWFEAIAYAKNDSVVLLKKYGVQHRVATPYHPLTSGQVEVPNRQIKEILEKTVGVTRKDWAMKLDDALWAYRTAYKTPIGTTPFHLLYGKSCHLPVELEQSRQLS</sequence>
<keyword evidence="4" id="KW-0378">Hydrolase</keyword>
<dbReference type="PANTHER" id="PTHR37984">
    <property type="entry name" value="PROTEIN CBG26694"/>
    <property type="match status" value="1"/>
</dbReference>
<keyword evidence="2" id="KW-0548">Nucleotidyltransferase</keyword>
<reference evidence="8" key="2">
    <citation type="submission" date="2025-08" db="UniProtKB">
        <authorList>
            <consortium name="RefSeq"/>
        </authorList>
    </citation>
    <scope>IDENTIFICATION</scope>
    <source>
        <tissue evidence="8">Leaf</tissue>
    </source>
</reference>
<evidence type="ECO:0000313" key="7">
    <source>
        <dbReference type="Proteomes" id="UP000694864"/>
    </source>
</evidence>
<dbReference type="InterPro" id="IPR021109">
    <property type="entry name" value="Peptidase_aspartic_dom_sf"/>
</dbReference>
<dbReference type="CDD" id="cd00303">
    <property type="entry name" value="retropepsin_like"/>
    <property type="match status" value="1"/>
</dbReference>
<accession>A0ABM0Y7Q2</accession>
<dbReference type="Pfam" id="PF17921">
    <property type="entry name" value="Integrase_H2C2"/>
    <property type="match status" value="1"/>
</dbReference>
<dbReference type="InterPro" id="IPR012337">
    <property type="entry name" value="RNaseH-like_sf"/>
</dbReference>
<dbReference type="SUPFAM" id="SSF56672">
    <property type="entry name" value="DNA/RNA polymerases"/>
    <property type="match status" value="1"/>
</dbReference>
<dbReference type="InterPro" id="IPR043502">
    <property type="entry name" value="DNA/RNA_pol_sf"/>
</dbReference>
<evidence type="ECO:0000256" key="3">
    <source>
        <dbReference type="ARBA" id="ARBA00022722"/>
    </source>
</evidence>
<name>A0ABM0Y7Q2_CAMSA</name>
<dbReference type="Proteomes" id="UP000694864">
    <property type="component" value="Unplaced"/>
</dbReference>
<feature type="domain" description="Integrase catalytic" evidence="6">
    <location>
        <begin position="810"/>
        <end position="894"/>
    </location>
</feature>
<dbReference type="PANTHER" id="PTHR37984:SF5">
    <property type="entry name" value="PROTEIN NYNRIN-LIKE"/>
    <property type="match status" value="1"/>
</dbReference>
<dbReference type="Gene3D" id="3.30.420.10">
    <property type="entry name" value="Ribonuclease H-like superfamily/Ribonuclease H"/>
    <property type="match status" value="2"/>
</dbReference>
<dbReference type="PROSITE" id="PS50994">
    <property type="entry name" value="INTEGRASE"/>
    <property type="match status" value="1"/>
</dbReference>
<gene>
    <name evidence="8" type="primary">LOC104773880</name>
</gene>
<dbReference type="Gene3D" id="3.10.10.10">
    <property type="entry name" value="HIV Type 1 Reverse Transcriptase, subunit A, domain 1"/>
    <property type="match status" value="1"/>
</dbReference>
<keyword evidence="3" id="KW-0540">Nuclease</keyword>
<dbReference type="Pfam" id="PF17919">
    <property type="entry name" value="RT_RNaseH_2"/>
    <property type="match status" value="1"/>
</dbReference>